<keyword evidence="6 7" id="KW-0472">Membrane</keyword>
<dbReference type="Pfam" id="PF12911">
    <property type="entry name" value="OppC_N"/>
    <property type="match status" value="1"/>
</dbReference>
<dbReference type="Pfam" id="PF00528">
    <property type="entry name" value="BPD_transp_1"/>
    <property type="match status" value="1"/>
</dbReference>
<accession>A0A1G8SB43</accession>
<feature type="transmembrane region" description="Helical" evidence="7">
    <location>
        <begin position="262"/>
        <end position="284"/>
    </location>
</feature>
<evidence type="ECO:0000256" key="8">
    <source>
        <dbReference type="SAM" id="MobiDB-lite"/>
    </source>
</evidence>
<evidence type="ECO:0000313" key="10">
    <source>
        <dbReference type="EMBL" id="SDJ25985.1"/>
    </source>
</evidence>
<organism evidence="10 11">
    <name type="scientific">Halovenus aranensis</name>
    <dbReference type="NCBI Taxonomy" id="890420"/>
    <lineage>
        <taxon>Archaea</taxon>
        <taxon>Methanobacteriati</taxon>
        <taxon>Methanobacteriota</taxon>
        <taxon>Stenosarchaea group</taxon>
        <taxon>Halobacteria</taxon>
        <taxon>Halobacteriales</taxon>
        <taxon>Haloarculaceae</taxon>
        <taxon>Halovenus</taxon>
    </lineage>
</organism>
<sequence length="588" mass="64402">MSDTQHEKPMNDEEIRTDGGTDTGESFRQRVMDNPKPGAIWLTVLVLLIAPELGRFVDWMLALGGGIKFIFDGFVAAPAWIGSNFEDSLGFVAGAFATDITALLMLFVLAALLRGYLPFHPDTRLGLDLSRSRRVWFERGFLTTVFAAVTAVLVFTPLGALLRNEVGFYVGVLDSIGDMQTLISRETIPNHGYQTPAGDWEGTFLGLSPRYAWLTRFLLVWVYAAVFIGWLWQGYNVFREHYRAMDWTPRDDVIDRLRSHSWGVFGIVVVLGFIVLALFAPAIATYPIQENVYQPYAEDSEFKYFNEESGEVEMAHHGDANLDSRSQGEGSGTVSINEYDEYGRYAPLGTTPSGEDMMTHIAYGAQTSLTIAFVSITIAVFLAMLLSLASAFYGGIVDLMTIIGTDTIISIPIFVLVLMMSVVFSQGDVWIAEPMDGGFLLALIYAFAYMPGMWRSIRGPSLQVAQEEWVDAAKSYGQRPLAIMRKHMAPYVMSYLIIYGSLLIGGIIIVTSALSFLGYGVTEPTPEWGRLISDGRNAVATESWHVSTVSGAMIAIVVTGFNALGDGIRDAIDPQAEANATGNAGGGA</sequence>
<name>A0A1G8SB43_9EURY</name>
<reference evidence="10 11" key="1">
    <citation type="submission" date="2016-10" db="EMBL/GenBank/DDBJ databases">
        <authorList>
            <person name="de Groot N.N."/>
        </authorList>
    </citation>
    <scope>NUCLEOTIDE SEQUENCE [LARGE SCALE GENOMIC DNA]</scope>
    <source>
        <strain evidence="10 11">IBRC-M10015</strain>
    </source>
</reference>
<evidence type="ECO:0000256" key="4">
    <source>
        <dbReference type="ARBA" id="ARBA00022692"/>
    </source>
</evidence>
<evidence type="ECO:0000256" key="5">
    <source>
        <dbReference type="ARBA" id="ARBA00022989"/>
    </source>
</evidence>
<evidence type="ECO:0000256" key="6">
    <source>
        <dbReference type="ARBA" id="ARBA00023136"/>
    </source>
</evidence>
<keyword evidence="2 7" id="KW-0813">Transport</keyword>
<dbReference type="CDD" id="cd06261">
    <property type="entry name" value="TM_PBP2"/>
    <property type="match status" value="1"/>
</dbReference>
<gene>
    <name evidence="10" type="ORF">SAMN05216226_101368</name>
</gene>
<comment type="subcellular location">
    <subcellularLocation>
        <location evidence="1 7">Cell membrane</location>
        <topology evidence="1 7">Multi-pass membrane protein</topology>
    </subcellularLocation>
</comment>
<dbReference type="PANTHER" id="PTHR43386">
    <property type="entry name" value="OLIGOPEPTIDE TRANSPORT SYSTEM PERMEASE PROTEIN APPC"/>
    <property type="match status" value="1"/>
</dbReference>
<keyword evidence="11" id="KW-1185">Reference proteome</keyword>
<dbReference type="EMBL" id="FNFC01000001">
    <property type="protein sequence ID" value="SDJ25985.1"/>
    <property type="molecule type" value="Genomic_DNA"/>
</dbReference>
<comment type="similarity">
    <text evidence="7">Belongs to the binding-protein-dependent transport system permease family.</text>
</comment>
<evidence type="ECO:0000256" key="7">
    <source>
        <dbReference type="RuleBase" id="RU363032"/>
    </source>
</evidence>
<feature type="transmembrane region" description="Helical" evidence="7">
    <location>
        <begin position="544"/>
        <end position="564"/>
    </location>
</feature>
<feature type="domain" description="ABC transmembrane type-1" evidence="9">
    <location>
        <begin position="365"/>
        <end position="565"/>
    </location>
</feature>
<feature type="transmembrane region" description="Helical" evidence="7">
    <location>
        <begin position="371"/>
        <end position="396"/>
    </location>
</feature>
<dbReference type="GO" id="GO:0055085">
    <property type="term" value="P:transmembrane transport"/>
    <property type="evidence" value="ECO:0007669"/>
    <property type="project" value="InterPro"/>
</dbReference>
<evidence type="ECO:0000256" key="1">
    <source>
        <dbReference type="ARBA" id="ARBA00004651"/>
    </source>
</evidence>
<dbReference type="AlphaFoldDB" id="A0A1G8SB43"/>
<evidence type="ECO:0000313" key="11">
    <source>
        <dbReference type="Proteomes" id="UP000198856"/>
    </source>
</evidence>
<feature type="transmembrane region" description="Helical" evidence="7">
    <location>
        <begin position="93"/>
        <end position="119"/>
    </location>
</feature>
<dbReference type="InterPro" id="IPR000515">
    <property type="entry name" value="MetI-like"/>
</dbReference>
<feature type="transmembrane region" description="Helical" evidence="7">
    <location>
        <begin position="140"/>
        <end position="162"/>
    </location>
</feature>
<dbReference type="PROSITE" id="PS50928">
    <property type="entry name" value="ABC_TM1"/>
    <property type="match status" value="1"/>
</dbReference>
<feature type="transmembrane region" description="Helical" evidence="7">
    <location>
        <begin position="61"/>
        <end position="81"/>
    </location>
</feature>
<feature type="region of interest" description="Disordered" evidence="8">
    <location>
        <begin position="1"/>
        <end position="25"/>
    </location>
</feature>
<feature type="transmembrane region" description="Helical" evidence="7">
    <location>
        <begin position="211"/>
        <end position="232"/>
    </location>
</feature>
<proteinExistence type="inferred from homology"/>
<dbReference type="PANTHER" id="PTHR43386:SF1">
    <property type="entry name" value="D,D-DIPEPTIDE TRANSPORT SYSTEM PERMEASE PROTEIN DDPC-RELATED"/>
    <property type="match status" value="1"/>
</dbReference>
<dbReference type="STRING" id="890420.SAMN05216226_101368"/>
<feature type="transmembrane region" description="Helical" evidence="7">
    <location>
        <begin position="495"/>
        <end position="521"/>
    </location>
</feature>
<evidence type="ECO:0000256" key="2">
    <source>
        <dbReference type="ARBA" id="ARBA00022448"/>
    </source>
</evidence>
<dbReference type="InterPro" id="IPR025966">
    <property type="entry name" value="OppC_N"/>
</dbReference>
<feature type="transmembrane region" description="Helical" evidence="7">
    <location>
        <begin position="437"/>
        <end position="454"/>
    </location>
</feature>
<feature type="transmembrane region" description="Helical" evidence="7">
    <location>
        <begin position="408"/>
        <end position="425"/>
    </location>
</feature>
<protein>
    <submittedName>
        <fullName evidence="10">Peptide/nickel transport system permease protein</fullName>
    </submittedName>
</protein>
<dbReference type="RefSeq" id="WP_218120827.1">
    <property type="nucleotide sequence ID" value="NZ_FNFC01000001.1"/>
</dbReference>
<dbReference type="InterPro" id="IPR035906">
    <property type="entry name" value="MetI-like_sf"/>
</dbReference>
<feature type="transmembrane region" description="Helical" evidence="7">
    <location>
        <begin position="38"/>
        <end position="54"/>
    </location>
</feature>
<dbReference type="SUPFAM" id="SSF161098">
    <property type="entry name" value="MetI-like"/>
    <property type="match status" value="1"/>
</dbReference>
<keyword evidence="5 7" id="KW-1133">Transmembrane helix</keyword>
<dbReference type="Proteomes" id="UP000198856">
    <property type="component" value="Unassembled WGS sequence"/>
</dbReference>
<dbReference type="OrthoDB" id="312811at2157"/>
<keyword evidence="3" id="KW-1003">Cell membrane</keyword>
<keyword evidence="4 7" id="KW-0812">Transmembrane</keyword>
<dbReference type="InterPro" id="IPR050366">
    <property type="entry name" value="BP-dependent_transpt_permease"/>
</dbReference>
<evidence type="ECO:0000259" key="9">
    <source>
        <dbReference type="PROSITE" id="PS50928"/>
    </source>
</evidence>
<dbReference type="Gene3D" id="1.10.3720.10">
    <property type="entry name" value="MetI-like"/>
    <property type="match status" value="1"/>
</dbReference>
<evidence type="ECO:0000256" key="3">
    <source>
        <dbReference type="ARBA" id="ARBA00022475"/>
    </source>
</evidence>
<dbReference type="GO" id="GO:0005886">
    <property type="term" value="C:plasma membrane"/>
    <property type="evidence" value="ECO:0007669"/>
    <property type="project" value="UniProtKB-SubCell"/>
</dbReference>